<keyword evidence="5" id="KW-0805">Transcription regulation</keyword>
<comment type="caution">
    <text evidence="10">The sequence shown here is derived from an EMBL/GenBank/DDBJ whole genome shotgun (WGS) entry which is preliminary data.</text>
</comment>
<dbReference type="Proteomes" id="UP000216991">
    <property type="component" value="Unassembled WGS sequence"/>
</dbReference>
<protein>
    <recommendedName>
        <fullName evidence="12">Sigma-54-dependent Fis family transcriptional regulator</fullName>
    </recommendedName>
</protein>
<evidence type="ECO:0000256" key="7">
    <source>
        <dbReference type="PROSITE-ProRule" id="PRU00169"/>
    </source>
</evidence>
<evidence type="ECO:0000256" key="6">
    <source>
        <dbReference type="ARBA" id="ARBA00023163"/>
    </source>
</evidence>
<dbReference type="SMART" id="SM00448">
    <property type="entry name" value="REC"/>
    <property type="match status" value="1"/>
</dbReference>
<dbReference type="SUPFAM" id="SSF52172">
    <property type="entry name" value="CheY-like"/>
    <property type="match status" value="1"/>
</dbReference>
<dbReference type="CDD" id="cd00009">
    <property type="entry name" value="AAA"/>
    <property type="match status" value="1"/>
</dbReference>
<dbReference type="EMBL" id="NOXT01000123">
    <property type="protein sequence ID" value="OYQ24958.1"/>
    <property type="molecule type" value="Genomic_DNA"/>
</dbReference>
<dbReference type="InterPro" id="IPR058031">
    <property type="entry name" value="AAA_lid_NorR"/>
</dbReference>
<dbReference type="InterPro" id="IPR003593">
    <property type="entry name" value="AAA+_ATPase"/>
</dbReference>
<dbReference type="InterPro" id="IPR011006">
    <property type="entry name" value="CheY-like_superfamily"/>
</dbReference>
<keyword evidence="4" id="KW-0902">Two-component regulatory system</keyword>
<gene>
    <name evidence="10" type="ORF">CHU93_14030</name>
</gene>
<dbReference type="SUPFAM" id="SSF52540">
    <property type="entry name" value="P-loop containing nucleoside triphosphate hydrolases"/>
    <property type="match status" value="1"/>
</dbReference>
<evidence type="ECO:0000256" key="3">
    <source>
        <dbReference type="ARBA" id="ARBA00022840"/>
    </source>
</evidence>
<evidence type="ECO:0000313" key="11">
    <source>
        <dbReference type="Proteomes" id="UP000216991"/>
    </source>
</evidence>
<feature type="modified residue" description="4-aspartylphosphate" evidence="7">
    <location>
        <position position="61"/>
    </location>
</feature>
<keyword evidence="11" id="KW-1185">Reference proteome</keyword>
<dbReference type="Pfam" id="PF02954">
    <property type="entry name" value="HTH_8"/>
    <property type="match status" value="1"/>
</dbReference>
<dbReference type="Pfam" id="PF25601">
    <property type="entry name" value="AAA_lid_14"/>
    <property type="match status" value="1"/>
</dbReference>
<dbReference type="Gene3D" id="1.10.10.60">
    <property type="entry name" value="Homeodomain-like"/>
    <property type="match status" value="1"/>
</dbReference>
<keyword evidence="3" id="KW-0067">ATP-binding</keyword>
<keyword evidence="2" id="KW-0547">Nucleotide-binding</keyword>
<dbReference type="SMART" id="SM00382">
    <property type="entry name" value="AAA"/>
    <property type="match status" value="1"/>
</dbReference>
<dbReference type="InterPro" id="IPR009057">
    <property type="entry name" value="Homeodomain-like_sf"/>
</dbReference>
<sequence>MTSTAPNPGLGPIMLVDDDPDLSAALAASLELAGHQVIAHQDAAAALAGLDRRFPGVIISDLRMPGLDGWQFFAAVQALDADLPIIFITGHGNIDEAVSALKTGAYDFLAKPFDPDRLLASVARALEKRRLVLDNRRLAAIAANAAPDPLAHLLALAGDDPAMLALRDRLTALGDADIDLLILAEPGCGRDRVARAVHDRSRRRARAFVAVNCAAIPAEAQGLELFGQPGPRGARGRLAQAEAGSLFLDNVDALAPAVQLRLVAALDTADVRLIAAATAWPDQLQPDLQIRLGGVRLAIPPLRQRRDDVLMLFGQQAAQAAQRLGQPLPPISASVRAHLIAHDWPGNLAELDNYARRFVLGLADDGPDLAEAPGTSLAERLARIEAGLLREALERHGGRIEAVTAALSLPRKTLYDKLARHGIDPRRYRRPGTSRPPLP</sequence>
<proteinExistence type="predicted"/>
<name>A0A255Y6X2_9SPHN</name>
<organism evidence="10 11">
    <name type="scientific">Sandarakinorhabdus cyanobacteriorum</name>
    <dbReference type="NCBI Taxonomy" id="1981098"/>
    <lineage>
        <taxon>Bacteria</taxon>
        <taxon>Pseudomonadati</taxon>
        <taxon>Pseudomonadota</taxon>
        <taxon>Alphaproteobacteria</taxon>
        <taxon>Sphingomonadales</taxon>
        <taxon>Sphingosinicellaceae</taxon>
        <taxon>Sandarakinorhabdus</taxon>
    </lineage>
</organism>
<dbReference type="GO" id="GO:0000160">
    <property type="term" value="P:phosphorelay signal transduction system"/>
    <property type="evidence" value="ECO:0007669"/>
    <property type="project" value="UniProtKB-KW"/>
</dbReference>
<dbReference type="Gene3D" id="3.40.50.2300">
    <property type="match status" value="1"/>
</dbReference>
<dbReference type="AlphaFoldDB" id="A0A255Y6X2"/>
<evidence type="ECO:0000313" key="10">
    <source>
        <dbReference type="EMBL" id="OYQ24958.1"/>
    </source>
</evidence>
<dbReference type="GO" id="GO:0005524">
    <property type="term" value="F:ATP binding"/>
    <property type="evidence" value="ECO:0007669"/>
    <property type="project" value="UniProtKB-KW"/>
</dbReference>
<dbReference type="InterPro" id="IPR002078">
    <property type="entry name" value="Sigma_54_int"/>
</dbReference>
<dbReference type="Pfam" id="PF00158">
    <property type="entry name" value="Sigma54_activat"/>
    <property type="match status" value="1"/>
</dbReference>
<evidence type="ECO:0000259" key="9">
    <source>
        <dbReference type="PROSITE" id="PS50110"/>
    </source>
</evidence>
<dbReference type="PANTHER" id="PTHR32071">
    <property type="entry name" value="TRANSCRIPTIONAL REGULATORY PROTEIN"/>
    <property type="match status" value="1"/>
</dbReference>
<dbReference type="SUPFAM" id="SSF46689">
    <property type="entry name" value="Homeodomain-like"/>
    <property type="match status" value="1"/>
</dbReference>
<evidence type="ECO:0000256" key="2">
    <source>
        <dbReference type="ARBA" id="ARBA00022741"/>
    </source>
</evidence>
<reference evidence="10 11" key="1">
    <citation type="submission" date="2017-07" db="EMBL/GenBank/DDBJ databases">
        <title>Sandarakinorhabdus cyanobacteriorum sp. nov., a novel bacterium isolated from cyanobacterial aggregates in a eutrophic lake.</title>
        <authorList>
            <person name="Cai H."/>
        </authorList>
    </citation>
    <scope>NUCLEOTIDE SEQUENCE [LARGE SCALE GENOMIC DNA]</scope>
    <source>
        <strain evidence="10 11">TH057</strain>
    </source>
</reference>
<dbReference type="InterPro" id="IPR002197">
    <property type="entry name" value="HTH_Fis"/>
</dbReference>
<dbReference type="OrthoDB" id="5506131at2"/>
<accession>A0A255Y6X2</accession>
<dbReference type="PROSITE" id="PS50045">
    <property type="entry name" value="SIGMA54_INTERACT_4"/>
    <property type="match status" value="1"/>
</dbReference>
<dbReference type="InterPro" id="IPR001789">
    <property type="entry name" value="Sig_transdc_resp-reg_receiver"/>
</dbReference>
<evidence type="ECO:0000256" key="1">
    <source>
        <dbReference type="ARBA" id="ARBA00022553"/>
    </source>
</evidence>
<dbReference type="Gene3D" id="3.40.50.300">
    <property type="entry name" value="P-loop containing nucleotide triphosphate hydrolases"/>
    <property type="match status" value="1"/>
</dbReference>
<feature type="domain" description="Response regulatory" evidence="9">
    <location>
        <begin position="12"/>
        <end position="126"/>
    </location>
</feature>
<dbReference type="GO" id="GO:0006355">
    <property type="term" value="P:regulation of DNA-templated transcription"/>
    <property type="evidence" value="ECO:0007669"/>
    <property type="project" value="InterPro"/>
</dbReference>
<keyword evidence="1 7" id="KW-0597">Phosphoprotein</keyword>
<evidence type="ECO:0000256" key="5">
    <source>
        <dbReference type="ARBA" id="ARBA00023015"/>
    </source>
</evidence>
<evidence type="ECO:0000256" key="4">
    <source>
        <dbReference type="ARBA" id="ARBA00023012"/>
    </source>
</evidence>
<evidence type="ECO:0008006" key="12">
    <source>
        <dbReference type="Google" id="ProtNLM"/>
    </source>
</evidence>
<feature type="domain" description="Sigma-54 factor interaction" evidence="8">
    <location>
        <begin position="156"/>
        <end position="360"/>
    </location>
</feature>
<dbReference type="PANTHER" id="PTHR32071:SF57">
    <property type="entry name" value="C4-DICARBOXYLATE TRANSPORT TRANSCRIPTIONAL REGULATORY PROTEIN DCTD"/>
    <property type="match status" value="1"/>
</dbReference>
<dbReference type="PROSITE" id="PS50110">
    <property type="entry name" value="RESPONSE_REGULATORY"/>
    <property type="match status" value="1"/>
</dbReference>
<dbReference type="Gene3D" id="1.10.8.60">
    <property type="match status" value="1"/>
</dbReference>
<dbReference type="FunFam" id="3.40.50.2300:FF:000018">
    <property type="entry name" value="DNA-binding transcriptional regulator NtrC"/>
    <property type="match status" value="1"/>
</dbReference>
<dbReference type="GO" id="GO:0043565">
    <property type="term" value="F:sequence-specific DNA binding"/>
    <property type="evidence" value="ECO:0007669"/>
    <property type="project" value="InterPro"/>
</dbReference>
<dbReference type="InterPro" id="IPR027417">
    <property type="entry name" value="P-loop_NTPase"/>
</dbReference>
<dbReference type="RefSeq" id="WP_094474791.1">
    <property type="nucleotide sequence ID" value="NZ_NOXT01000123.1"/>
</dbReference>
<evidence type="ECO:0000259" key="8">
    <source>
        <dbReference type="PROSITE" id="PS50045"/>
    </source>
</evidence>
<keyword evidence="6" id="KW-0804">Transcription</keyword>
<dbReference type="Pfam" id="PF00072">
    <property type="entry name" value="Response_reg"/>
    <property type="match status" value="1"/>
</dbReference>